<accession>A0AAU8ABD1</accession>
<dbReference type="RefSeq" id="WP_079546782.1">
    <property type="nucleotide sequence ID" value="NZ_CP117826.1"/>
</dbReference>
<reference evidence="1" key="1">
    <citation type="submission" date="2023-02" db="EMBL/GenBank/DDBJ databases">
        <title>Gut commensal Christensenella minuta modulates host metabolism via a new class of secondary bile acids.</title>
        <authorList>
            <person name="Liu C."/>
        </authorList>
    </citation>
    <scope>NUCLEOTIDE SEQUENCE</scope>
    <source>
        <strain evidence="1">CA70</strain>
    </source>
</reference>
<protein>
    <submittedName>
        <fullName evidence="1">Uncharacterized protein</fullName>
    </submittedName>
</protein>
<organism evidence="1">
    <name type="scientific">Christensenella massiliensis</name>
    <dbReference type="NCBI Taxonomy" id="1805714"/>
    <lineage>
        <taxon>Bacteria</taxon>
        <taxon>Bacillati</taxon>
        <taxon>Bacillota</taxon>
        <taxon>Clostridia</taxon>
        <taxon>Christensenellales</taxon>
        <taxon>Christensenellaceae</taxon>
        <taxon>Christensenella</taxon>
    </lineage>
</organism>
<proteinExistence type="predicted"/>
<gene>
    <name evidence="1" type="ORF">PUP29_05405</name>
</gene>
<evidence type="ECO:0000313" key="1">
    <source>
        <dbReference type="EMBL" id="XCC63350.1"/>
    </source>
</evidence>
<sequence length="93" mass="11008">MKILVKPVTAAETVCEPYDDEMWDVRYEEVRGEIMTAFREGYLSKADFFHLMDCLENITPDRPYENLSDEKRQQASDYLDTLSNDVRQCMQMQ</sequence>
<dbReference type="EMBL" id="CP117826">
    <property type="protein sequence ID" value="XCC63350.1"/>
    <property type="molecule type" value="Genomic_DNA"/>
</dbReference>
<dbReference type="AlphaFoldDB" id="A0AAU8ABD1"/>
<name>A0AAU8ABD1_9FIRM</name>